<keyword evidence="3" id="KW-1185">Reference proteome</keyword>
<dbReference type="Proteomes" id="UP000654075">
    <property type="component" value="Unassembled WGS sequence"/>
</dbReference>
<feature type="chain" id="PRO_5032394208" evidence="1">
    <location>
        <begin position="21"/>
        <end position="121"/>
    </location>
</feature>
<evidence type="ECO:0000256" key="1">
    <source>
        <dbReference type="SAM" id="SignalP"/>
    </source>
</evidence>
<organism evidence="2 3">
    <name type="scientific">Polarella glacialis</name>
    <name type="common">Dinoflagellate</name>
    <dbReference type="NCBI Taxonomy" id="89957"/>
    <lineage>
        <taxon>Eukaryota</taxon>
        <taxon>Sar</taxon>
        <taxon>Alveolata</taxon>
        <taxon>Dinophyceae</taxon>
        <taxon>Suessiales</taxon>
        <taxon>Suessiaceae</taxon>
        <taxon>Polarella</taxon>
    </lineage>
</organism>
<proteinExistence type="predicted"/>
<dbReference type="EMBL" id="CAJNNV010007894">
    <property type="protein sequence ID" value="CAE8595505.1"/>
    <property type="molecule type" value="Genomic_DNA"/>
</dbReference>
<evidence type="ECO:0000313" key="2">
    <source>
        <dbReference type="EMBL" id="CAE8595505.1"/>
    </source>
</evidence>
<keyword evidence="1" id="KW-0732">Signal</keyword>
<sequence length="121" mass="13289">RTQGSLPLAVVVVVVVIVDASPENLRIAAPDKDQGSRGEADRKLIILAASCEEVWFAFLVARRPLAKRNAILVAAVRQVLSRICGLRKDSVYNSLAANTWPVAWAANWSSTKQQQQPQQQQ</sequence>
<accession>A0A813EA51</accession>
<feature type="non-terminal residue" evidence="2">
    <location>
        <position position="1"/>
    </location>
</feature>
<feature type="signal peptide" evidence="1">
    <location>
        <begin position="1"/>
        <end position="20"/>
    </location>
</feature>
<gene>
    <name evidence="2" type="ORF">PGLA1383_LOCUS14016</name>
</gene>
<evidence type="ECO:0000313" key="3">
    <source>
        <dbReference type="Proteomes" id="UP000654075"/>
    </source>
</evidence>
<name>A0A813EA51_POLGL</name>
<reference evidence="2" key="1">
    <citation type="submission" date="2021-02" db="EMBL/GenBank/DDBJ databases">
        <authorList>
            <person name="Dougan E. K."/>
            <person name="Rhodes N."/>
            <person name="Thang M."/>
            <person name="Chan C."/>
        </authorList>
    </citation>
    <scope>NUCLEOTIDE SEQUENCE</scope>
</reference>
<comment type="caution">
    <text evidence="2">The sequence shown here is derived from an EMBL/GenBank/DDBJ whole genome shotgun (WGS) entry which is preliminary data.</text>
</comment>
<protein>
    <submittedName>
        <fullName evidence="2">Uncharacterized protein</fullName>
    </submittedName>
</protein>
<dbReference type="AlphaFoldDB" id="A0A813EA51"/>